<reference evidence="2 3" key="1">
    <citation type="submission" date="2016-08" db="EMBL/GenBank/DDBJ databases">
        <authorList>
            <person name="Seilhamer J.J."/>
        </authorList>
    </citation>
    <scope>NUCLEOTIDE SEQUENCE [LARGE SCALE GENOMIC DNA]</scope>
    <source>
        <strain evidence="2 3">KH-21-114</strain>
    </source>
</reference>
<gene>
    <name evidence="2" type="ORF">BGP84_12225</name>
</gene>
<dbReference type="RefSeq" id="WP_103447226.1">
    <property type="nucleotide sequence ID" value="NZ_MINH01000019.1"/>
</dbReference>
<dbReference type="OrthoDB" id="7008646at2"/>
<reference evidence="2 3" key="2">
    <citation type="submission" date="2018-03" db="EMBL/GenBank/DDBJ databases">
        <title>Draft genome of Pseudomonas putida strain KH-21-114.</title>
        <authorList>
            <person name="Yoshizawa S."/>
            <person name="Khan N.H."/>
            <person name="Nishimura M."/>
            <person name="Chiura H.X."/>
            <person name="Ogura Y."/>
            <person name="Hayashi T."/>
            <person name="Kogure K."/>
        </authorList>
    </citation>
    <scope>NUCLEOTIDE SEQUENCE [LARGE SCALE GENOMIC DNA]</scope>
    <source>
        <strain evidence="2 3">KH-21-114</strain>
    </source>
</reference>
<dbReference type="EMBL" id="MINH01000019">
    <property type="protein sequence ID" value="POG10452.1"/>
    <property type="molecule type" value="Genomic_DNA"/>
</dbReference>
<dbReference type="Proteomes" id="UP000237230">
    <property type="component" value="Unassembled WGS sequence"/>
</dbReference>
<comment type="caution">
    <text evidence="2">The sequence shown here is derived from an EMBL/GenBank/DDBJ whole genome shotgun (WGS) entry which is preliminary data.</text>
</comment>
<proteinExistence type="predicted"/>
<feature type="signal peptide" evidence="1">
    <location>
        <begin position="1"/>
        <end position="18"/>
    </location>
</feature>
<name>A0A2S3X4F6_PSEPU</name>
<organism evidence="2 3">
    <name type="scientific">Pseudomonas putida</name>
    <name type="common">Arthrobacter siderocapsulatus</name>
    <dbReference type="NCBI Taxonomy" id="303"/>
    <lineage>
        <taxon>Bacteria</taxon>
        <taxon>Pseudomonadati</taxon>
        <taxon>Pseudomonadota</taxon>
        <taxon>Gammaproteobacteria</taxon>
        <taxon>Pseudomonadales</taxon>
        <taxon>Pseudomonadaceae</taxon>
        <taxon>Pseudomonas</taxon>
    </lineage>
</organism>
<accession>A0A2S3X4F6</accession>
<protein>
    <submittedName>
        <fullName evidence="2">Adhesin</fullName>
    </submittedName>
</protein>
<keyword evidence="1" id="KW-0732">Signal</keyword>
<feature type="chain" id="PRO_5015597176" evidence="1">
    <location>
        <begin position="19"/>
        <end position="196"/>
    </location>
</feature>
<dbReference type="AlphaFoldDB" id="A0A2S3X4F6"/>
<evidence type="ECO:0000313" key="3">
    <source>
        <dbReference type="Proteomes" id="UP000237230"/>
    </source>
</evidence>
<sequence length="196" mass="20062">MRQTLLILALLSSASVLAQSPIPSPVPVINDANIDSSGAQYQGNFSVNQAAGDGQQQANARAIATGHQANATTQIRQRQLSIVDPNMGASTSIQGNAFSHGSGALGVNQSAGAATQQANALRISISTQPQSIDDSVLLQQNVALINSSDPSDTSPGYRHVTTGDQAFTGSRGVIQLNQSAGVGNQTANTLSVRVGN</sequence>
<evidence type="ECO:0000256" key="1">
    <source>
        <dbReference type="SAM" id="SignalP"/>
    </source>
</evidence>
<evidence type="ECO:0000313" key="2">
    <source>
        <dbReference type="EMBL" id="POG10452.1"/>
    </source>
</evidence>